<dbReference type="EMBL" id="CM020618">
    <property type="protein sequence ID" value="KAK1860059.1"/>
    <property type="molecule type" value="Genomic_DNA"/>
</dbReference>
<evidence type="ECO:0000313" key="2">
    <source>
        <dbReference type="Proteomes" id="UP000798662"/>
    </source>
</evidence>
<dbReference type="Proteomes" id="UP000798662">
    <property type="component" value="Chromosome 1"/>
</dbReference>
<gene>
    <name evidence="1" type="ORF">I4F81_002650</name>
</gene>
<keyword evidence="2" id="KW-1185">Reference proteome</keyword>
<proteinExistence type="predicted"/>
<reference evidence="1" key="1">
    <citation type="submission" date="2019-11" db="EMBL/GenBank/DDBJ databases">
        <title>Nori genome reveals adaptations in red seaweeds to the harsh intertidal environment.</title>
        <authorList>
            <person name="Wang D."/>
            <person name="Mao Y."/>
        </authorList>
    </citation>
    <scope>NUCLEOTIDE SEQUENCE</scope>
    <source>
        <tissue evidence="1">Gametophyte</tissue>
    </source>
</reference>
<accession>A0ACC3BQ07</accession>
<name>A0ACC3BQ07_PYRYE</name>
<organism evidence="1 2">
    <name type="scientific">Pyropia yezoensis</name>
    <name type="common">Susabi-nori</name>
    <name type="synonym">Porphyra yezoensis</name>
    <dbReference type="NCBI Taxonomy" id="2788"/>
    <lineage>
        <taxon>Eukaryota</taxon>
        <taxon>Rhodophyta</taxon>
        <taxon>Bangiophyceae</taxon>
        <taxon>Bangiales</taxon>
        <taxon>Bangiaceae</taxon>
        <taxon>Pyropia</taxon>
    </lineage>
</organism>
<evidence type="ECO:0000313" key="1">
    <source>
        <dbReference type="EMBL" id="KAK1860059.1"/>
    </source>
</evidence>
<sequence length="361" mass="37517">MADLTIQRSSTLKDADGTGAETIVAVEFDIVAAMAASIALRTKRCNADDVSTTDAGSSVVDDPTRAPEDICAPEPVSPRAAPAAAKCGACGYQKTLEAGKTHYWSICKLVVDRMQCPAALPVGHKFYTGAGCGNGNCPCKRPCKKCHKPGHNPQTIALDPQLFDHKVTAGGVTFNKQARKTMSGRFYVCDASGDTFYESEARRARDEYASIDVTREVRAARRRSLLANFVASATPVGTAISTLQAIESPTSAVAPENAAASLEQARCADSGLNALASAYGGALSAALGGPSGVASDCAPGAALAVLNGRQAAAEKQAALRLRTSMEALEAPVGSARLCVELTLSSCFTHREEPAFCSAFPP</sequence>
<comment type="caution">
    <text evidence="1">The sequence shown here is derived from an EMBL/GenBank/DDBJ whole genome shotgun (WGS) entry which is preliminary data.</text>
</comment>
<protein>
    <submittedName>
        <fullName evidence="1">Uncharacterized protein</fullName>
    </submittedName>
</protein>